<proteinExistence type="predicted"/>
<feature type="compositionally biased region" description="Basic and acidic residues" evidence="1">
    <location>
        <begin position="420"/>
        <end position="439"/>
    </location>
</feature>
<feature type="compositionally biased region" description="Low complexity" evidence="1">
    <location>
        <begin position="143"/>
        <end position="154"/>
    </location>
</feature>
<feature type="region of interest" description="Disordered" evidence="1">
    <location>
        <begin position="420"/>
        <end position="440"/>
    </location>
</feature>
<organism evidence="2 3">
    <name type="scientific">Cerrena zonata</name>
    <dbReference type="NCBI Taxonomy" id="2478898"/>
    <lineage>
        <taxon>Eukaryota</taxon>
        <taxon>Fungi</taxon>
        <taxon>Dikarya</taxon>
        <taxon>Basidiomycota</taxon>
        <taxon>Agaricomycotina</taxon>
        <taxon>Agaricomycetes</taxon>
        <taxon>Polyporales</taxon>
        <taxon>Cerrenaceae</taxon>
        <taxon>Cerrena</taxon>
    </lineage>
</organism>
<feature type="region of interest" description="Disordered" evidence="1">
    <location>
        <begin position="597"/>
        <end position="630"/>
    </location>
</feature>
<protein>
    <submittedName>
        <fullName evidence="2">Uncharacterized protein</fullName>
    </submittedName>
</protein>
<evidence type="ECO:0000313" key="2">
    <source>
        <dbReference type="EMBL" id="KAK7682525.1"/>
    </source>
</evidence>
<feature type="compositionally biased region" description="Basic and acidic residues" evidence="1">
    <location>
        <begin position="774"/>
        <end position="783"/>
    </location>
</feature>
<evidence type="ECO:0000313" key="3">
    <source>
        <dbReference type="Proteomes" id="UP001385951"/>
    </source>
</evidence>
<feature type="compositionally biased region" description="Acidic residues" evidence="1">
    <location>
        <begin position="728"/>
        <end position="743"/>
    </location>
</feature>
<accession>A0AAW0G0J4</accession>
<feature type="compositionally biased region" description="Low complexity" evidence="1">
    <location>
        <begin position="294"/>
        <end position="310"/>
    </location>
</feature>
<evidence type="ECO:0000256" key="1">
    <source>
        <dbReference type="SAM" id="MobiDB-lite"/>
    </source>
</evidence>
<keyword evidence="3" id="KW-1185">Reference proteome</keyword>
<dbReference type="PANTHER" id="PTHR45615:SF80">
    <property type="entry name" value="GRIP DOMAIN-CONTAINING PROTEIN"/>
    <property type="match status" value="1"/>
</dbReference>
<feature type="compositionally biased region" description="Acidic residues" evidence="1">
    <location>
        <begin position="599"/>
        <end position="630"/>
    </location>
</feature>
<dbReference type="Gene3D" id="1.10.287.1490">
    <property type="match status" value="1"/>
</dbReference>
<feature type="compositionally biased region" description="Pro residues" evidence="1">
    <location>
        <begin position="155"/>
        <end position="172"/>
    </location>
</feature>
<dbReference type="PANTHER" id="PTHR45615">
    <property type="entry name" value="MYOSIN HEAVY CHAIN, NON-MUSCLE"/>
    <property type="match status" value="1"/>
</dbReference>
<feature type="region of interest" description="Disordered" evidence="1">
    <location>
        <begin position="95"/>
        <end position="322"/>
    </location>
</feature>
<feature type="region of interest" description="Disordered" evidence="1">
    <location>
        <begin position="700"/>
        <end position="786"/>
    </location>
</feature>
<feature type="compositionally biased region" description="Basic and acidic residues" evidence="1">
    <location>
        <begin position="209"/>
        <end position="221"/>
    </location>
</feature>
<gene>
    <name evidence="2" type="ORF">QCA50_014325</name>
</gene>
<sequence>MATTYGRNRDSIADIEQELNNVFKEHPTVTYNAEGEPIIPGDTIIEVLRTFSRNHDFELLDPHEEEMLNNLVVSNPEIDVTPNILLQFIALRTTTPQTPARDSPDGNSSPDTDIEYEEEERGRRLEYEDDYDEERGHSRSSSRDSVGTSVYYPGSRPPSRPPSRGPPVPPKTPTNDSPFDTSRRQRAAPLKTANAPSSWTRRPPPPTRRKSDASQHGRSSSDSESMANPPSAFNRGGGGRSRAPSNPTSPSTSFSTFSPPSRPHSRAQSQPQNNFPVFGSPEREYDYDYDYEQTMTSSSTNGRSSSRMGMISPPPSDSSFEAIDSDDLVRNISSLLMPTSGDPDLDSSEDDIEDMHLIQPSRSVASSTASLDLVSRVDALQKLNQDLGKKLIEAENTLQGRLSEHEFELEELHSKLEGAKNELSATKREEKELRAKERTNSTQISALESEVVKLQKSLENARTSYQSLQKQYQEQCHESERYRDILRRRDEEIKIMKEQHEMTALEAQKLASVAATYEAQIEALHQELESAQQAVNALDEQKQENMFLKETIDRMRYDMDEMRTSSGGGGPGSGAASIRGSVSKSLGAELLGKMKWQSEDDAEYVTSEPEDGTSEDEEEEIEEIVGGDETESEDVIQTIITRTKRKIGSRARKIETFKINELKEYSDAAIQHEISEFTHSMNVQTDPEPKPITRTFSVQTEGRSLASMDIQTDPEPVPEPIVRVEMDIQTEPEPEPEEEEEEPVASTSNTPPSDSEDETLASSSSTLIPPTPKAQHDHLHPHDLPPAYNQVQDELAVRVANETLKTWHKGLKLPIEPIPGGISEDALEEWKSLKEELGVECSAIDKIVEESTRTGLPRPSKDGRQARRRSRFYNIYNTYVYGGGDKDGSSSPSLLSSSQFLFCLGASAAVAFIVGHSTAPQYHIPGGATYYDRAAWASYNTFQAAGEGFPGEGTSALWGFLGRLGGGAARHLRGWPT</sequence>
<dbReference type="Proteomes" id="UP001385951">
    <property type="component" value="Unassembled WGS sequence"/>
</dbReference>
<dbReference type="EMBL" id="JASBNA010000035">
    <property type="protein sequence ID" value="KAK7682525.1"/>
    <property type="molecule type" value="Genomic_DNA"/>
</dbReference>
<dbReference type="AlphaFoldDB" id="A0AAW0G0J4"/>
<feature type="compositionally biased region" description="Polar residues" evidence="1">
    <location>
        <begin position="95"/>
        <end position="111"/>
    </location>
</feature>
<feature type="compositionally biased region" description="Low complexity" evidence="1">
    <location>
        <begin position="241"/>
        <end position="259"/>
    </location>
</feature>
<comment type="caution">
    <text evidence="2">The sequence shown here is derived from an EMBL/GenBank/DDBJ whole genome shotgun (WGS) entry which is preliminary data.</text>
</comment>
<reference evidence="2 3" key="1">
    <citation type="submission" date="2022-09" db="EMBL/GenBank/DDBJ databases">
        <authorList>
            <person name="Palmer J.M."/>
        </authorList>
    </citation>
    <scope>NUCLEOTIDE SEQUENCE [LARGE SCALE GENOMIC DNA]</scope>
    <source>
        <strain evidence="2 3">DSM 7382</strain>
    </source>
</reference>
<name>A0AAW0G0J4_9APHY</name>